<protein>
    <submittedName>
        <fullName evidence="1">Uncharacterized protein</fullName>
    </submittedName>
</protein>
<dbReference type="Pfam" id="PF00560">
    <property type="entry name" value="LRR_1"/>
    <property type="match status" value="2"/>
</dbReference>
<dbReference type="SUPFAM" id="SSF52058">
    <property type="entry name" value="L domain-like"/>
    <property type="match status" value="1"/>
</dbReference>
<accession>A0ABN7EDC3</accession>
<organism evidence="1 2">
    <name type="scientific">Spirodela intermedia</name>
    <name type="common">Intermediate duckweed</name>
    <dbReference type="NCBI Taxonomy" id="51605"/>
    <lineage>
        <taxon>Eukaryota</taxon>
        <taxon>Viridiplantae</taxon>
        <taxon>Streptophyta</taxon>
        <taxon>Embryophyta</taxon>
        <taxon>Tracheophyta</taxon>
        <taxon>Spermatophyta</taxon>
        <taxon>Magnoliopsida</taxon>
        <taxon>Liliopsida</taxon>
        <taxon>Araceae</taxon>
        <taxon>Lemnoideae</taxon>
        <taxon>Spirodela</taxon>
    </lineage>
</organism>
<gene>
    <name evidence="1" type="ORF">SI7747_UN022028</name>
</gene>
<keyword evidence="2" id="KW-1185">Reference proteome</keyword>
<dbReference type="Gene3D" id="3.80.10.10">
    <property type="entry name" value="Ribonuclease Inhibitor"/>
    <property type="match status" value="1"/>
</dbReference>
<sequence>MNILWSTKNWDLSYNNFTGEIPAYIENLSALKILNLESNNLSGNISKTLYKRSQDGSLLLRSVLPT</sequence>
<evidence type="ECO:0000313" key="1">
    <source>
        <dbReference type="EMBL" id="CAA6675686.1"/>
    </source>
</evidence>
<comment type="caution">
    <text evidence="1">The sequence shown here is derived from an EMBL/GenBank/DDBJ whole genome shotgun (WGS) entry which is preliminary data.</text>
</comment>
<dbReference type="PANTHER" id="PTHR48065:SF11">
    <property type="entry name" value="OS11G0213300 PROTEIN"/>
    <property type="match status" value="1"/>
</dbReference>
<dbReference type="PANTHER" id="PTHR48065">
    <property type="entry name" value="OS10G0469600 PROTEIN"/>
    <property type="match status" value="1"/>
</dbReference>
<reference evidence="2" key="1">
    <citation type="journal article" date="2020" name="Sci. Rep.">
        <title>Chromosome-scale genome assembly for the duckweed Spirodela intermedia, integrating cytogenetic maps, PacBio and Oxford Nanopore libraries.</title>
        <authorList>
            <person name="Hoang P.T.N."/>
            <person name="Fiebig A."/>
            <person name="Novak P."/>
            <person name="Macas J."/>
            <person name="Cao H.X."/>
            <person name="Stepanenko A."/>
            <person name="Chen G."/>
            <person name="Borisjuk N."/>
            <person name="Scholz U."/>
            <person name="Schubert I."/>
        </authorList>
    </citation>
    <scope>NUCLEOTIDE SEQUENCE [LARGE SCALE GENOMIC DNA]</scope>
</reference>
<dbReference type="Proteomes" id="UP001189122">
    <property type="component" value="Unassembled WGS sequence"/>
</dbReference>
<dbReference type="EMBL" id="CACRZD030000388">
    <property type="protein sequence ID" value="CAA6675686.1"/>
    <property type="molecule type" value="Genomic_DNA"/>
</dbReference>
<proteinExistence type="predicted"/>
<dbReference type="InterPro" id="IPR032675">
    <property type="entry name" value="LRR_dom_sf"/>
</dbReference>
<dbReference type="InterPro" id="IPR001611">
    <property type="entry name" value="Leu-rich_rpt"/>
</dbReference>
<name>A0ABN7EDC3_SPIIN</name>
<evidence type="ECO:0000313" key="2">
    <source>
        <dbReference type="Proteomes" id="UP001189122"/>
    </source>
</evidence>